<sequence length="210" mass="23027">MWQWNCAGFVSKRATLRQYLKSVKDKPQIIALQETITSSPIKLPGFLTVASTEGGRGVATLVSKKFTCIQRDLGPADNGVEYVMTELLVNPPKRRLRRNNEAVTEQLIDKYLAATDDPMPPQFPEYEGLTISELTNQANLRADAINVAPSTLSPTPSPLTIALTPTYFGGQMRERAQGNGSTPLAEITAEIPGMLVVRGRFPELHESIMG</sequence>
<proteinExistence type="predicted"/>
<organism evidence="1 2">
    <name type="scientific">Dermacentor silvarum</name>
    <name type="common">Tick</name>
    <dbReference type="NCBI Taxonomy" id="543639"/>
    <lineage>
        <taxon>Eukaryota</taxon>
        <taxon>Metazoa</taxon>
        <taxon>Ecdysozoa</taxon>
        <taxon>Arthropoda</taxon>
        <taxon>Chelicerata</taxon>
        <taxon>Arachnida</taxon>
        <taxon>Acari</taxon>
        <taxon>Parasitiformes</taxon>
        <taxon>Ixodida</taxon>
        <taxon>Ixodoidea</taxon>
        <taxon>Ixodidae</taxon>
        <taxon>Rhipicephalinae</taxon>
        <taxon>Dermacentor</taxon>
    </lineage>
</organism>
<evidence type="ECO:0000313" key="2">
    <source>
        <dbReference type="Proteomes" id="UP000821865"/>
    </source>
</evidence>
<protein>
    <submittedName>
        <fullName evidence="1">Uncharacterized protein</fullName>
    </submittedName>
</protein>
<evidence type="ECO:0000313" key="1">
    <source>
        <dbReference type="EMBL" id="KAH7946395.1"/>
    </source>
</evidence>
<keyword evidence="2" id="KW-1185">Reference proteome</keyword>
<gene>
    <name evidence="1" type="ORF">HPB49_024294</name>
</gene>
<accession>A0ACB8CNL5</accession>
<name>A0ACB8CNL5_DERSI</name>
<dbReference type="Proteomes" id="UP000821865">
    <property type="component" value="Chromosome 6"/>
</dbReference>
<reference evidence="1" key="1">
    <citation type="submission" date="2020-05" db="EMBL/GenBank/DDBJ databases">
        <title>Large-scale comparative analyses of tick genomes elucidate their genetic diversity and vector capacities.</title>
        <authorList>
            <person name="Jia N."/>
            <person name="Wang J."/>
            <person name="Shi W."/>
            <person name="Du L."/>
            <person name="Sun Y."/>
            <person name="Zhan W."/>
            <person name="Jiang J."/>
            <person name="Wang Q."/>
            <person name="Zhang B."/>
            <person name="Ji P."/>
            <person name="Sakyi L.B."/>
            <person name="Cui X."/>
            <person name="Yuan T."/>
            <person name="Jiang B."/>
            <person name="Yang W."/>
            <person name="Lam T.T.-Y."/>
            <person name="Chang Q."/>
            <person name="Ding S."/>
            <person name="Wang X."/>
            <person name="Zhu J."/>
            <person name="Ruan X."/>
            <person name="Zhao L."/>
            <person name="Wei J."/>
            <person name="Que T."/>
            <person name="Du C."/>
            <person name="Cheng J."/>
            <person name="Dai P."/>
            <person name="Han X."/>
            <person name="Huang E."/>
            <person name="Gao Y."/>
            <person name="Liu J."/>
            <person name="Shao H."/>
            <person name="Ye R."/>
            <person name="Li L."/>
            <person name="Wei W."/>
            <person name="Wang X."/>
            <person name="Wang C."/>
            <person name="Yang T."/>
            <person name="Huo Q."/>
            <person name="Li W."/>
            <person name="Guo W."/>
            <person name="Chen H."/>
            <person name="Zhou L."/>
            <person name="Ni X."/>
            <person name="Tian J."/>
            <person name="Zhou Y."/>
            <person name="Sheng Y."/>
            <person name="Liu T."/>
            <person name="Pan Y."/>
            <person name="Xia L."/>
            <person name="Li J."/>
            <person name="Zhao F."/>
            <person name="Cao W."/>
        </authorList>
    </citation>
    <scope>NUCLEOTIDE SEQUENCE</scope>
    <source>
        <strain evidence="1">Dsil-2018</strain>
    </source>
</reference>
<comment type="caution">
    <text evidence="1">The sequence shown here is derived from an EMBL/GenBank/DDBJ whole genome shotgun (WGS) entry which is preliminary data.</text>
</comment>
<dbReference type="EMBL" id="CM023475">
    <property type="protein sequence ID" value="KAH7946395.1"/>
    <property type="molecule type" value="Genomic_DNA"/>
</dbReference>